<organism evidence="1 2">
    <name type="scientific">Dermatophagoides farinae</name>
    <name type="common">American house dust mite</name>
    <dbReference type="NCBI Taxonomy" id="6954"/>
    <lineage>
        <taxon>Eukaryota</taxon>
        <taxon>Metazoa</taxon>
        <taxon>Ecdysozoa</taxon>
        <taxon>Arthropoda</taxon>
        <taxon>Chelicerata</taxon>
        <taxon>Arachnida</taxon>
        <taxon>Acari</taxon>
        <taxon>Acariformes</taxon>
        <taxon>Sarcoptiformes</taxon>
        <taxon>Astigmata</taxon>
        <taxon>Psoroptidia</taxon>
        <taxon>Analgoidea</taxon>
        <taxon>Pyroglyphidae</taxon>
        <taxon>Dermatophagoidinae</taxon>
        <taxon>Dermatophagoides</taxon>
    </lineage>
</organism>
<dbReference type="AlphaFoldDB" id="A0A922HPV4"/>
<protein>
    <submittedName>
        <fullName evidence="1">Uncharacterized protein</fullName>
    </submittedName>
</protein>
<name>A0A922HPV4_DERFA</name>
<proteinExistence type="predicted"/>
<sequence>MRLEYKSYGVEINIDLISYFVGDHTNKKNVITKLIMLKRIDKLNLTKIESESFKVHDYIDSNCLLLLPFGCPLSCVNGSGLFCLPSSSLLSFCSRNVNKWLRNLFVSTTESEFKRIRR</sequence>
<accession>A0A922HPV4</accession>
<gene>
    <name evidence="1" type="ORF">DERF_012592</name>
</gene>
<keyword evidence="2" id="KW-1185">Reference proteome</keyword>
<dbReference type="EMBL" id="ASGP02000006">
    <property type="protein sequence ID" value="KAH9501777.1"/>
    <property type="molecule type" value="Genomic_DNA"/>
</dbReference>
<evidence type="ECO:0000313" key="2">
    <source>
        <dbReference type="Proteomes" id="UP000790347"/>
    </source>
</evidence>
<reference evidence="1" key="2">
    <citation type="journal article" date="2022" name="Res Sq">
        <title>Comparative Genomics Reveals Insights into the Divergent Evolution of Astigmatic Mites and Household Pest Adaptations.</title>
        <authorList>
            <person name="Xiong Q."/>
            <person name="Wan A.T.-Y."/>
            <person name="Liu X.-Y."/>
            <person name="Fung C.S.-H."/>
            <person name="Xiao X."/>
            <person name="Malainual N."/>
            <person name="Hou J."/>
            <person name="Wang L."/>
            <person name="Wang M."/>
            <person name="Yang K."/>
            <person name="Cui Y."/>
            <person name="Leung E."/>
            <person name="Nong W."/>
            <person name="Shin S.-K."/>
            <person name="Au S."/>
            <person name="Jeong K.Y."/>
            <person name="Chew F.T."/>
            <person name="Hui J."/>
            <person name="Leung T.F."/>
            <person name="Tungtrongchitr A."/>
            <person name="Zhong N."/>
            <person name="Liu Z."/>
            <person name="Tsui S."/>
        </authorList>
    </citation>
    <scope>NUCLEOTIDE SEQUENCE</scope>
    <source>
        <strain evidence="1">Derf</strain>
        <tissue evidence="1">Whole organism</tissue>
    </source>
</reference>
<comment type="caution">
    <text evidence="1">The sequence shown here is derived from an EMBL/GenBank/DDBJ whole genome shotgun (WGS) entry which is preliminary data.</text>
</comment>
<dbReference type="Proteomes" id="UP000790347">
    <property type="component" value="Unassembled WGS sequence"/>
</dbReference>
<reference evidence="1" key="1">
    <citation type="submission" date="2013-05" db="EMBL/GenBank/DDBJ databases">
        <authorList>
            <person name="Yim A.K.Y."/>
            <person name="Chan T.F."/>
            <person name="Ji K.M."/>
            <person name="Liu X.Y."/>
            <person name="Zhou J.W."/>
            <person name="Li R.Q."/>
            <person name="Yang K.Y."/>
            <person name="Li J."/>
            <person name="Li M."/>
            <person name="Law P.T.W."/>
            <person name="Wu Y.L."/>
            <person name="Cai Z.L."/>
            <person name="Qin H."/>
            <person name="Bao Y."/>
            <person name="Leung R.K.K."/>
            <person name="Ng P.K.S."/>
            <person name="Zou J."/>
            <person name="Zhong X.J."/>
            <person name="Ran P.X."/>
            <person name="Zhong N.S."/>
            <person name="Liu Z.G."/>
            <person name="Tsui S.K.W."/>
        </authorList>
    </citation>
    <scope>NUCLEOTIDE SEQUENCE</scope>
    <source>
        <strain evidence="1">Derf</strain>
        <tissue evidence="1">Whole organism</tissue>
    </source>
</reference>
<evidence type="ECO:0000313" key="1">
    <source>
        <dbReference type="EMBL" id="KAH9501777.1"/>
    </source>
</evidence>